<keyword evidence="1" id="KW-0812">Transmembrane</keyword>
<evidence type="ECO:0000313" key="3">
    <source>
        <dbReference type="Proteomes" id="UP000324222"/>
    </source>
</evidence>
<reference evidence="2 3" key="1">
    <citation type="submission" date="2019-05" db="EMBL/GenBank/DDBJ databases">
        <title>Another draft genome of Portunus trituberculatus and its Hox gene families provides insights of decapod evolution.</title>
        <authorList>
            <person name="Jeong J.-H."/>
            <person name="Song I."/>
            <person name="Kim S."/>
            <person name="Choi T."/>
            <person name="Kim D."/>
            <person name="Ryu S."/>
            <person name="Kim W."/>
        </authorList>
    </citation>
    <scope>NUCLEOTIDE SEQUENCE [LARGE SCALE GENOMIC DNA]</scope>
    <source>
        <tissue evidence="2">Muscle</tissue>
    </source>
</reference>
<proteinExistence type="predicted"/>
<dbReference type="Proteomes" id="UP000324222">
    <property type="component" value="Unassembled WGS sequence"/>
</dbReference>
<evidence type="ECO:0000313" key="2">
    <source>
        <dbReference type="EMBL" id="MPC58084.1"/>
    </source>
</evidence>
<sequence>MFLIFSHVFVLGDTYVTTIFLFFNSSVLIVIPITSTWSSPNCISSTHILS</sequence>
<feature type="transmembrane region" description="Helical" evidence="1">
    <location>
        <begin position="15"/>
        <end position="34"/>
    </location>
</feature>
<dbReference type="EMBL" id="VSRR010015357">
    <property type="protein sequence ID" value="MPC58084.1"/>
    <property type="molecule type" value="Genomic_DNA"/>
</dbReference>
<keyword evidence="3" id="KW-1185">Reference proteome</keyword>
<name>A0A5B7GNF4_PORTR</name>
<evidence type="ECO:0000256" key="1">
    <source>
        <dbReference type="SAM" id="Phobius"/>
    </source>
</evidence>
<comment type="caution">
    <text evidence="2">The sequence shown here is derived from an EMBL/GenBank/DDBJ whole genome shotgun (WGS) entry which is preliminary data.</text>
</comment>
<dbReference type="AlphaFoldDB" id="A0A5B7GNF4"/>
<keyword evidence="1" id="KW-1133">Transmembrane helix</keyword>
<protein>
    <submittedName>
        <fullName evidence="2">Uncharacterized protein</fullName>
    </submittedName>
</protein>
<gene>
    <name evidence="2" type="ORF">E2C01_052079</name>
</gene>
<organism evidence="2 3">
    <name type="scientific">Portunus trituberculatus</name>
    <name type="common">Swimming crab</name>
    <name type="synonym">Neptunus trituberculatus</name>
    <dbReference type="NCBI Taxonomy" id="210409"/>
    <lineage>
        <taxon>Eukaryota</taxon>
        <taxon>Metazoa</taxon>
        <taxon>Ecdysozoa</taxon>
        <taxon>Arthropoda</taxon>
        <taxon>Crustacea</taxon>
        <taxon>Multicrustacea</taxon>
        <taxon>Malacostraca</taxon>
        <taxon>Eumalacostraca</taxon>
        <taxon>Eucarida</taxon>
        <taxon>Decapoda</taxon>
        <taxon>Pleocyemata</taxon>
        <taxon>Brachyura</taxon>
        <taxon>Eubrachyura</taxon>
        <taxon>Portunoidea</taxon>
        <taxon>Portunidae</taxon>
        <taxon>Portuninae</taxon>
        <taxon>Portunus</taxon>
    </lineage>
</organism>
<accession>A0A5B7GNF4</accession>
<keyword evidence="1" id="KW-0472">Membrane</keyword>